<dbReference type="EMBL" id="CAJPEV010000919">
    <property type="protein sequence ID" value="CAG0889506.1"/>
    <property type="molecule type" value="Genomic_DNA"/>
</dbReference>
<dbReference type="EMBL" id="LR900436">
    <property type="protein sequence ID" value="CAD7245671.1"/>
    <property type="molecule type" value="Genomic_DNA"/>
</dbReference>
<proteinExistence type="predicted"/>
<dbReference type="AlphaFoldDB" id="A0A7R9A2E2"/>
<evidence type="ECO:0000313" key="2">
    <source>
        <dbReference type="EMBL" id="CAD7245671.1"/>
    </source>
</evidence>
<dbReference type="Proteomes" id="UP000677054">
    <property type="component" value="Unassembled WGS sequence"/>
</dbReference>
<feature type="compositionally biased region" description="Basic residues" evidence="1">
    <location>
        <begin position="144"/>
        <end position="153"/>
    </location>
</feature>
<gene>
    <name evidence="2" type="ORF">DSTB1V02_LOCUS5539</name>
</gene>
<reference evidence="2" key="1">
    <citation type="submission" date="2020-11" db="EMBL/GenBank/DDBJ databases">
        <authorList>
            <person name="Tran Van P."/>
        </authorList>
    </citation>
    <scope>NUCLEOTIDE SEQUENCE</scope>
</reference>
<protein>
    <submittedName>
        <fullName evidence="2">Uncharacterized protein</fullName>
    </submittedName>
</protein>
<evidence type="ECO:0000313" key="3">
    <source>
        <dbReference type="Proteomes" id="UP000677054"/>
    </source>
</evidence>
<accession>A0A7R9A2E2</accession>
<feature type="region of interest" description="Disordered" evidence="1">
    <location>
        <begin position="130"/>
        <end position="199"/>
    </location>
</feature>
<dbReference type="OrthoDB" id="6784356at2759"/>
<sequence length="294" mass="32339">MSKAKRALKPIECLSDRQVRRRVSAAVEKELQDLYGASTSVLAGDDELISSSAVASTVGPNSDALFIDSHVEPLQASHDDSSSRDLQKHDEIRKLVRKKALDTSWPSYPARILGRAETYEEACRKLQRAEDTSDLNTEVDQNHIKSKRRRRPAQKTLSDEECPPPAAKKLAQIPAVSTDSLPPSAGPSRPTPTASSGMAEGYIGFQGRILAKLEVISNTLAAHTRELKEIRRIITQHPEEESENLEEEDHVQMPSLPATSLEELHVLDNLCAVEANRKALRLPGTSSLRQGSIT</sequence>
<evidence type="ECO:0000256" key="1">
    <source>
        <dbReference type="SAM" id="MobiDB-lite"/>
    </source>
</evidence>
<name>A0A7R9A2E2_9CRUS</name>
<organism evidence="2">
    <name type="scientific">Darwinula stevensoni</name>
    <dbReference type="NCBI Taxonomy" id="69355"/>
    <lineage>
        <taxon>Eukaryota</taxon>
        <taxon>Metazoa</taxon>
        <taxon>Ecdysozoa</taxon>
        <taxon>Arthropoda</taxon>
        <taxon>Crustacea</taxon>
        <taxon>Oligostraca</taxon>
        <taxon>Ostracoda</taxon>
        <taxon>Podocopa</taxon>
        <taxon>Podocopida</taxon>
        <taxon>Darwinulocopina</taxon>
        <taxon>Darwinuloidea</taxon>
        <taxon>Darwinulidae</taxon>
        <taxon>Darwinula</taxon>
    </lineage>
</organism>
<keyword evidence="3" id="KW-1185">Reference proteome</keyword>